<organism evidence="1 2">
    <name type="scientific">Sorangium cellulosum</name>
    <name type="common">Polyangium cellulosum</name>
    <dbReference type="NCBI Taxonomy" id="56"/>
    <lineage>
        <taxon>Bacteria</taxon>
        <taxon>Pseudomonadati</taxon>
        <taxon>Myxococcota</taxon>
        <taxon>Polyangia</taxon>
        <taxon>Polyangiales</taxon>
        <taxon>Polyangiaceae</taxon>
        <taxon>Sorangium</taxon>
    </lineage>
</organism>
<sequence>MSSSLRRSSSLRHSSVRAGGRGLLVVAALLAAACTAPQGGSQTGHDGLGTGDGACEETSIVVGSLEEATALGFTAGEVLAQAEGTFESPIVWAPPGDMVNAGPEQGEGEITIDVAHGGGAIRFVESRFVESRPRGSNDEMEGGPAIAGDLCKSRIEIDVELTIATSGGALAETVPAILSSSDPRHVALEAELDPDALSGSLVFTPQREGWALADLTIRGGMAAGASWGSIGARLEYSDGEVTGAGFRSFASWPTAETCARGGLPLPLDTALLAFSAADVLAENAEVAATFTWDQGTTTRIALSLEAADDVACVSLGGEFDEAGMRIPAHLHLVTEDGRVDLETDVDVYALADAEGRLVDASFQSVRLRGVAPDDFEATYGITGFDVSGYDEASSTVRGTFTGGSSTGALEVLGLTVPECVSDPASNPGGGCEGIDITELGGGTWAP</sequence>
<gene>
    <name evidence="1" type="ORF">BE18_07435</name>
</gene>
<dbReference type="Proteomes" id="UP000075515">
    <property type="component" value="Unassembled WGS sequence"/>
</dbReference>
<proteinExistence type="predicted"/>
<reference evidence="1 2" key="1">
    <citation type="submission" date="2014-02" db="EMBL/GenBank/DDBJ databases">
        <title>The small core and large imbalanced accessory genome model reveals a collaborative survival strategy of Sorangium cellulosum strains in nature.</title>
        <authorList>
            <person name="Han K."/>
            <person name="Peng R."/>
            <person name="Blom J."/>
            <person name="Li Y.-Z."/>
        </authorList>
    </citation>
    <scope>NUCLEOTIDE SEQUENCE [LARGE SCALE GENOMIC DNA]</scope>
    <source>
        <strain evidence="1 2">So0149</strain>
    </source>
</reference>
<comment type="caution">
    <text evidence="1">The sequence shown here is derived from an EMBL/GenBank/DDBJ whole genome shotgun (WGS) entry which is preliminary data.</text>
</comment>
<name>A0A150SW32_SORCE</name>
<accession>A0A150SW32</accession>
<dbReference type="PROSITE" id="PS51257">
    <property type="entry name" value="PROKAR_LIPOPROTEIN"/>
    <property type="match status" value="1"/>
</dbReference>
<dbReference type="EMBL" id="JEMC01003265">
    <property type="protein sequence ID" value="KYF82503.1"/>
    <property type="molecule type" value="Genomic_DNA"/>
</dbReference>
<evidence type="ECO:0000313" key="1">
    <source>
        <dbReference type="EMBL" id="KYF82503.1"/>
    </source>
</evidence>
<evidence type="ECO:0000313" key="2">
    <source>
        <dbReference type="Proteomes" id="UP000075515"/>
    </source>
</evidence>
<dbReference type="AlphaFoldDB" id="A0A150SW32"/>
<protein>
    <submittedName>
        <fullName evidence="1">Uncharacterized protein</fullName>
    </submittedName>
</protein>